<accession>A0A7S3AF42</accession>
<dbReference type="SUPFAM" id="SSF55753">
    <property type="entry name" value="Actin depolymerizing proteins"/>
    <property type="match status" value="1"/>
</dbReference>
<protein>
    <submittedName>
        <fullName evidence="1">Uncharacterized protein</fullName>
    </submittedName>
</protein>
<dbReference type="EMBL" id="HBHX01006419">
    <property type="protein sequence ID" value="CAE0102873.1"/>
    <property type="molecule type" value="Transcribed_RNA"/>
</dbReference>
<dbReference type="Gene3D" id="3.40.20.10">
    <property type="entry name" value="Severin"/>
    <property type="match status" value="1"/>
</dbReference>
<proteinExistence type="predicted"/>
<dbReference type="InterPro" id="IPR029006">
    <property type="entry name" value="ADF-H/Gelsolin-like_dom_sf"/>
</dbReference>
<gene>
    <name evidence="1" type="ORF">HERI1096_LOCUS3531</name>
</gene>
<organism evidence="1">
    <name type="scientific">Haptolina ericina</name>
    <dbReference type="NCBI Taxonomy" id="156174"/>
    <lineage>
        <taxon>Eukaryota</taxon>
        <taxon>Haptista</taxon>
        <taxon>Haptophyta</taxon>
        <taxon>Prymnesiophyceae</taxon>
        <taxon>Prymnesiales</taxon>
        <taxon>Prymnesiaceae</taxon>
        <taxon>Haptolina</taxon>
    </lineage>
</organism>
<sequence length="163" mass="17627">MQLDLELEAEFDAQAFSSGEAGSANLRAIKVRISDGMFVIQGEPLACSATAVSDFQRMASELLADGECCYVLFRTAAWALFSFVPGDAPLEEQALYTQEGDTLRTLLGGRLRIPNTRCWTSRGEVQLQDEIERAPPLSMREVVADPANTRAVIAGSVPGSDLV</sequence>
<name>A0A7S3AF42_9EUKA</name>
<evidence type="ECO:0000313" key="1">
    <source>
        <dbReference type="EMBL" id="CAE0102873.1"/>
    </source>
</evidence>
<dbReference type="AlphaFoldDB" id="A0A7S3AF42"/>
<reference evidence="1" key="1">
    <citation type="submission" date="2021-01" db="EMBL/GenBank/DDBJ databases">
        <authorList>
            <person name="Corre E."/>
            <person name="Pelletier E."/>
            <person name="Niang G."/>
            <person name="Scheremetjew M."/>
            <person name="Finn R."/>
            <person name="Kale V."/>
            <person name="Holt S."/>
            <person name="Cochrane G."/>
            <person name="Meng A."/>
            <person name="Brown T."/>
            <person name="Cohen L."/>
        </authorList>
    </citation>
    <scope>NUCLEOTIDE SEQUENCE</scope>
    <source>
        <strain evidence="1">CCMP281</strain>
    </source>
</reference>